<evidence type="ECO:0000256" key="1">
    <source>
        <dbReference type="SAM" id="Phobius"/>
    </source>
</evidence>
<feature type="transmembrane region" description="Helical" evidence="1">
    <location>
        <begin position="137"/>
        <end position="154"/>
    </location>
</feature>
<keyword evidence="1" id="KW-0472">Membrane</keyword>
<evidence type="ECO:0000313" key="2">
    <source>
        <dbReference type="EMBL" id="GIQ65155.1"/>
    </source>
</evidence>
<organism evidence="2 3">
    <name type="scientific">Paenibacillus cisolokensis</name>
    <dbReference type="NCBI Taxonomy" id="1658519"/>
    <lineage>
        <taxon>Bacteria</taxon>
        <taxon>Bacillati</taxon>
        <taxon>Bacillota</taxon>
        <taxon>Bacilli</taxon>
        <taxon>Bacillales</taxon>
        <taxon>Paenibacillaceae</taxon>
        <taxon>Paenibacillus</taxon>
    </lineage>
</organism>
<gene>
    <name evidence="2" type="ORF">PACILC2_37230</name>
</gene>
<accession>A0ABQ4NAE0</accession>
<keyword evidence="1" id="KW-1133">Transmembrane helix</keyword>
<reference evidence="2 3" key="1">
    <citation type="submission" date="2021-04" db="EMBL/GenBank/DDBJ databases">
        <title>Draft genome sequence of Paenibacillus cisolokensis, LC2-13A.</title>
        <authorList>
            <person name="Uke A."/>
            <person name="Chhe C."/>
            <person name="Baramee S."/>
            <person name="Kosugi A."/>
        </authorList>
    </citation>
    <scope>NUCLEOTIDE SEQUENCE [LARGE SCALE GENOMIC DNA]</scope>
    <source>
        <strain evidence="2 3">LC2-13A</strain>
    </source>
</reference>
<protein>
    <submittedName>
        <fullName evidence="2">Uncharacterized protein</fullName>
    </submittedName>
</protein>
<feature type="transmembrane region" description="Helical" evidence="1">
    <location>
        <begin position="12"/>
        <end position="33"/>
    </location>
</feature>
<dbReference type="EMBL" id="BOVJ01000123">
    <property type="protein sequence ID" value="GIQ65155.1"/>
    <property type="molecule type" value="Genomic_DNA"/>
</dbReference>
<name>A0ABQ4NAE0_9BACL</name>
<evidence type="ECO:0000313" key="3">
    <source>
        <dbReference type="Proteomes" id="UP000680304"/>
    </source>
</evidence>
<dbReference type="Proteomes" id="UP000680304">
    <property type="component" value="Unassembled WGS sequence"/>
</dbReference>
<keyword evidence="1" id="KW-0812">Transmembrane</keyword>
<comment type="caution">
    <text evidence="2">The sequence shown here is derived from an EMBL/GenBank/DDBJ whole genome shotgun (WGS) entry which is preliminary data.</text>
</comment>
<keyword evidence="3" id="KW-1185">Reference proteome</keyword>
<proteinExistence type="predicted"/>
<sequence length="168" mass="19482">MRSERKQWIKKVLGVLAVYLILQQIVTFGYAVARIAPYPLPNNEPYWKFVTGLNVSTNGKFSKADNEYVHQFPLGEERNQAELQLIKERLQNKSELLKLFSSKFDEMWGGGDMSTFWSMDNTAQKSWRIYFDGAERIMYLFAIGLSCVSVAYSIRSNNYAHFFSCSLF</sequence>